<protein>
    <submittedName>
        <fullName evidence="8">Caspase-4</fullName>
    </submittedName>
</protein>
<dbReference type="InterPro" id="IPR029030">
    <property type="entry name" value="Caspase-like_dom_sf"/>
</dbReference>
<dbReference type="PIRSF" id="PIRSF038001">
    <property type="entry name" value="Caspase_ICE"/>
    <property type="match status" value="1"/>
</dbReference>
<feature type="active site" evidence="2">
    <location>
        <position position="214"/>
    </location>
</feature>
<dbReference type="GO" id="GO:0089720">
    <property type="term" value="F:caspase binding"/>
    <property type="evidence" value="ECO:0007669"/>
    <property type="project" value="TreeGrafter"/>
</dbReference>
<dbReference type="PANTHER" id="PTHR47901">
    <property type="entry name" value="CASPASE RECRUITMENT DOMAIN-CONTAINING PROTEIN 18"/>
    <property type="match status" value="1"/>
</dbReference>
<dbReference type="GO" id="GO:0097169">
    <property type="term" value="C:AIM2 inflammasome complex"/>
    <property type="evidence" value="ECO:0007669"/>
    <property type="project" value="TreeGrafter"/>
</dbReference>
<evidence type="ECO:0000256" key="2">
    <source>
        <dbReference type="PIRSR" id="PIRSR038001-1"/>
    </source>
</evidence>
<feature type="domain" description="Caspase family p20" evidence="6">
    <location>
        <begin position="138"/>
        <end position="266"/>
    </location>
</feature>
<dbReference type="AlphaFoldDB" id="A0A8J6AKR5"/>
<dbReference type="GO" id="GO:0042981">
    <property type="term" value="P:regulation of apoptotic process"/>
    <property type="evidence" value="ECO:0007669"/>
    <property type="project" value="InterPro"/>
</dbReference>
<feature type="domain" description="CARD" evidence="7">
    <location>
        <begin position="12"/>
        <end position="87"/>
    </location>
</feature>
<feature type="active site" evidence="2">
    <location>
        <position position="262"/>
    </location>
</feature>
<evidence type="ECO:0000256" key="3">
    <source>
        <dbReference type="RuleBase" id="RU003971"/>
    </source>
</evidence>
<dbReference type="PROSITE" id="PS50208">
    <property type="entry name" value="CASPASE_P20"/>
    <property type="match status" value="1"/>
</dbReference>
<dbReference type="SUPFAM" id="SSF52129">
    <property type="entry name" value="Caspase-like"/>
    <property type="match status" value="1"/>
</dbReference>
<dbReference type="PANTHER" id="PTHR47901:SF3">
    <property type="entry name" value="CASPASE-1"/>
    <property type="match status" value="1"/>
</dbReference>
<dbReference type="InterPro" id="IPR002138">
    <property type="entry name" value="Pept_C14_p10"/>
</dbReference>
<evidence type="ECO:0000259" key="7">
    <source>
        <dbReference type="PROSITE" id="PS50209"/>
    </source>
</evidence>
<dbReference type="Proteomes" id="UP000700334">
    <property type="component" value="Unassembled WGS sequence"/>
</dbReference>
<reference evidence="8" key="1">
    <citation type="journal article" date="2021" name="Evol. Appl.">
        <title>The genome of the Pyrenean desman and the effects of bottlenecks and inbreeding on the genomic landscape of an endangered species.</title>
        <authorList>
            <person name="Escoda L."/>
            <person name="Castresana J."/>
        </authorList>
    </citation>
    <scope>NUCLEOTIDE SEQUENCE</scope>
    <source>
        <strain evidence="8">IBE-C5619</strain>
    </source>
</reference>
<gene>
    <name evidence="8" type="ORF">J0S82_014300</name>
</gene>
<evidence type="ECO:0000256" key="4">
    <source>
        <dbReference type="SAM" id="MobiDB-lite"/>
    </source>
</evidence>
<accession>A0A8J6AKR5</accession>
<dbReference type="GO" id="GO:0006508">
    <property type="term" value="P:proteolysis"/>
    <property type="evidence" value="ECO:0007669"/>
    <property type="project" value="InterPro"/>
</dbReference>
<dbReference type="InterPro" id="IPR002398">
    <property type="entry name" value="Pept_C14"/>
</dbReference>
<feature type="domain" description="Caspase family p10" evidence="5">
    <location>
        <begin position="292"/>
        <end position="377"/>
    </location>
</feature>
<comment type="similarity">
    <text evidence="1 3">Belongs to the peptidase C14A family.</text>
</comment>
<evidence type="ECO:0000259" key="5">
    <source>
        <dbReference type="PROSITE" id="PS50207"/>
    </source>
</evidence>
<dbReference type="InterPro" id="IPR001315">
    <property type="entry name" value="CARD"/>
</dbReference>
<proteinExistence type="inferred from homology"/>
<dbReference type="PROSITE" id="PS50207">
    <property type="entry name" value="CASPASE_P10"/>
    <property type="match status" value="1"/>
</dbReference>
<dbReference type="PROSITE" id="PS01121">
    <property type="entry name" value="CASPASE_HIS"/>
    <property type="match status" value="1"/>
</dbReference>
<dbReference type="OrthoDB" id="6097640at2759"/>
<dbReference type="PRINTS" id="PR00376">
    <property type="entry name" value="IL1BCENZYME"/>
</dbReference>
<dbReference type="Gene3D" id="3.40.50.1460">
    <property type="match status" value="1"/>
</dbReference>
<dbReference type="InterPro" id="IPR011600">
    <property type="entry name" value="Pept_C14_caspase"/>
</dbReference>
<dbReference type="SMART" id="SM00114">
    <property type="entry name" value="CARD"/>
    <property type="match status" value="1"/>
</dbReference>
<dbReference type="GO" id="GO:0004197">
    <property type="term" value="F:cysteine-type endopeptidase activity"/>
    <property type="evidence" value="ECO:0007669"/>
    <property type="project" value="InterPro"/>
</dbReference>
<dbReference type="GO" id="GO:0072557">
    <property type="term" value="C:IPAF inflammasome complex"/>
    <property type="evidence" value="ECO:0007669"/>
    <property type="project" value="TreeGrafter"/>
</dbReference>
<dbReference type="FunFam" id="3.40.50.1460:FF:000007">
    <property type="entry name" value="Caspase-1"/>
    <property type="match status" value="1"/>
</dbReference>
<dbReference type="InterPro" id="IPR001309">
    <property type="entry name" value="Pept_C14_p20"/>
</dbReference>
<evidence type="ECO:0000256" key="1">
    <source>
        <dbReference type="ARBA" id="ARBA00010134"/>
    </source>
</evidence>
<dbReference type="SUPFAM" id="SSF47986">
    <property type="entry name" value="DEATH domain"/>
    <property type="match status" value="1"/>
</dbReference>
<dbReference type="InterPro" id="IPR016129">
    <property type="entry name" value="Caspase_his_AS"/>
</dbReference>
<dbReference type="SMART" id="SM00115">
    <property type="entry name" value="CASc"/>
    <property type="match status" value="1"/>
</dbReference>
<dbReference type="Pfam" id="PF00656">
    <property type="entry name" value="Peptidase_C14"/>
    <property type="match status" value="1"/>
</dbReference>
<dbReference type="Gene3D" id="1.10.533.10">
    <property type="entry name" value="Death Domain, Fas"/>
    <property type="match status" value="1"/>
</dbReference>
<evidence type="ECO:0000259" key="6">
    <source>
        <dbReference type="PROSITE" id="PS50208"/>
    </source>
</evidence>
<name>A0A8J6AKR5_GALPY</name>
<sequence length="379" mass="43283">MLLLLTENKKPRNTLKILESVGKEVLTGVLCDLVEKDVLKLEEEERKKFEEANPREKTRVLVNSICQKRHVVGEVLLQTFLNTNKNHTQAEVPPGLVTKPPESGETTDVLKLCPHEEFLRISKERAGEIYPIKEKTGRSRLALIICNTEFDQLSHRRGAEHDIRGMRGLLESLDYTVEVKEHLTAKGMEDALREFAARHEHRTSDSTFLVFMSHGALEGICGIKHSDENPDMLPNDTIFQIFNTHNCPLLKDKPKVIITQTCRGEKLGATVVSDSPGASADSSSPENIEDDAVCRTHVEKDFIAFYSSTPHTKSWRDTMRGSYFIIELITCFKNYAWCCHLLEIFQKVQQSFEKRCDQFQMPTIERLNMPKCFYLFPGN</sequence>
<comment type="caution">
    <text evidence="8">The sequence shown here is derived from an EMBL/GenBank/DDBJ whole genome shotgun (WGS) entry which is preliminary data.</text>
</comment>
<dbReference type="EMBL" id="JAGFMF010011417">
    <property type="protein sequence ID" value="KAG8523166.1"/>
    <property type="molecule type" value="Genomic_DNA"/>
</dbReference>
<dbReference type="Pfam" id="PF00619">
    <property type="entry name" value="CARD"/>
    <property type="match status" value="1"/>
</dbReference>
<dbReference type="CDD" id="cd00032">
    <property type="entry name" value="CASc"/>
    <property type="match status" value="1"/>
</dbReference>
<keyword evidence="9" id="KW-1185">Reference proteome</keyword>
<dbReference type="InterPro" id="IPR015917">
    <property type="entry name" value="Pept_C14A"/>
</dbReference>
<dbReference type="GO" id="GO:0072559">
    <property type="term" value="C:NLRP3 inflammasome complex"/>
    <property type="evidence" value="ECO:0007669"/>
    <property type="project" value="TreeGrafter"/>
</dbReference>
<dbReference type="GO" id="GO:0050727">
    <property type="term" value="P:regulation of inflammatory response"/>
    <property type="evidence" value="ECO:0007669"/>
    <property type="project" value="TreeGrafter"/>
</dbReference>
<dbReference type="InterPro" id="IPR011029">
    <property type="entry name" value="DEATH-like_dom_sf"/>
</dbReference>
<organism evidence="8 9">
    <name type="scientific">Galemys pyrenaicus</name>
    <name type="common">Iberian desman</name>
    <name type="synonym">Pyrenean desman</name>
    <dbReference type="NCBI Taxonomy" id="202257"/>
    <lineage>
        <taxon>Eukaryota</taxon>
        <taxon>Metazoa</taxon>
        <taxon>Chordata</taxon>
        <taxon>Craniata</taxon>
        <taxon>Vertebrata</taxon>
        <taxon>Euteleostomi</taxon>
        <taxon>Mammalia</taxon>
        <taxon>Eutheria</taxon>
        <taxon>Laurasiatheria</taxon>
        <taxon>Eulipotyphla</taxon>
        <taxon>Talpidae</taxon>
        <taxon>Galemys</taxon>
    </lineage>
</organism>
<feature type="region of interest" description="Disordered" evidence="4">
    <location>
        <begin position="87"/>
        <end position="106"/>
    </location>
</feature>
<dbReference type="PROSITE" id="PS50209">
    <property type="entry name" value="CARD"/>
    <property type="match status" value="1"/>
</dbReference>
<evidence type="ECO:0000313" key="9">
    <source>
        <dbReference type="Proteomes" id="UP000700334"/>
    </source>
</evidence>
<evidence type="ECO:0000313" key="8">
    <source>
        <dbReference type="EMBL" id="KAG8523166.1"/>
    </source>
</evidence>